<keyword evidence="2" id="KW-1185">Reference proteome</keyword>
<evidence type="ECO:0000313" key="1">
    <source>
        <dbReference type="EMBL" id="MFC5423692.1"/>
    </source>
</evidence>
<reference evidence="2" key="1">
    <citation type="journal article" date="2019" name="Int. J. Syst. Evol. Microbiol.">
        <title>The Global Catalogue of Microorganisms (GCM) 10K type strain sequencing project: providing services to taxonomists for standard genome sequencing and annotation.</title>
        <authorList>
            <consortium name="The Broad Institute Genomics Platform"/>
            <consortium name="The Broad Institute Genome Sequencing Center for Infectious Disease"/>
            <person name="Wu L."/>
            <person name="Ma J."/>
        </authorList>
    </citation>
    <scope>NUCLEOTIDE SEQUENCE [LARGE SCALE GENOMIC DNA]</scope>
    <source>
        <strain evidence="2">NCAIM B.01391</strain>
    </source>
</reference>
<dbReference type="RefSeq" id="WP_377801762.1">
    <property type="nucleotide sequence ID" value="NZ_JBHSLW010000097.1"/>
</dbReference>
<evidence type="ECO:0000313" key="2">
    <source>
        <dbReference type="Proteomes" id="UP001596053"/>
    </source>
</evidence>
<accession>A0ABW0IZR8</accession>
<protein>
    <submittedName>
        <fullName evidence="1">Uncharacterized protein</fullName>
    </submittedName>
</protein>
<proteinExistence type="predicted"/>
<name>A0ABW0IZR8_9HYPH</name>
<gene>
    <name evidence="1" type="ORF">ACFPOB_29600</name>
</gene>
<dbReference type="Proteomes" id="UP001596053">
    <property type="component" value="Unassembled WGS sequence"/>
</dbReference>
<sequence>MTTPTPAQADEKALEDIVRRIREQCASGGARYQLTIGEAVDLIRPNFAALRPEGEAVAIGWVERSDLAVLARIKGQTGACRITAIRAVPGPGDQPLFVSPPAPAGVKVRPLDWNEPAPPNGKDRFYDHVQAETPFGQFLIEWKSWKENDSFTISFAGDYVETRYSLDDAKAFAFDFLSNRISSSLLSSSTEAQAGSPAEALPSQTSGAEGGEAQITAAFLRISAQRRDVPENVRQQMLTAAALLTVLAKPASEPAGGGVRTGRRAIVHAVVCLGAAISLLERTPKAKKAAPSDRMFGQMLRDYRKALDEARAALSSPASSSPAEAEALPAGVEAVRAVSNNGKRWRIVPVDGDWEMQPVGHITAGQAERLCKAIEAALVDGGQPVPDRDGADGTERLCRALYGRKAATRDYLGGSDARMLHDAADRLASLSPAPYAHEEGRMTEAFARGPLAR</sequence>
<dbReference type="EMBL" id="JBHSLW010000097">
    <property type="protein sequence ID" value="MFC5423692.1"/>
    <property type="molecule type" value="Genomic_DNA"/>
</dbReference>
<organism evidence="1 2">
    <name type="scientific">Bosea eneae</name>
    <dbReference type="NCBI Taxonomy" id="151454"/>
    <lineage>
        <taxon>Bacteria</taxon>
        <taxon>Pseudomonadati</taxon>
        <taxon>Pseudomonadota</taxon>
        <taxon>Alphaproteobacteria</taxon>
        <taxon>Hyphomicrobiales</taxon>
        <taxon>Boseaceae</taxon>
        <taxon>Bosea</taxon>
    </lineage>
</organism>
<comment type="caution">
    <text evidence="1">The sequence shown here is derived from an EMBL/GenBank/DDBJ whole genome shotgun (WGS) entry which is preliminary data.</text>
</comment>